<dbReference type="EMBL" id="JAAQHG020000017">
    <property type="protein sequence ID" value="KAL1585794.1"/>
    <property type="molecule type" value="Genomic_DNA"/>
</dbReference>
<dbReference type="RefSeq" id="XP_069228900.1">
    <property type="nucleotide sequence ID" value="XM_069373593.1"/>
</dbReference>
<evidence type="ECO:0000313" key="1">
    <source>
        <dbReference type="EMBL" id="KAL1585794.1"/>
    </source>
</evidence>
<organism evidence="1 2">
    <name type="scientific">Cladosporium halotolerans</name>
    <dbReference type="NCBI Taxonomy" id="1052096"/>
    <lineage>
        <taxon>Eukaryota</taxon>
        <taxon>Fungi</taxon>
        <taxon>Dikarya</taxon>
        <taxon>Ascomycota</taxon>
        <taxon>Pezizomycotina</taxon>
        <taxon>Dothideomycetes</taxon>
        <taxon>Dothideomycetidae</taxon>
        <taxon>Cladosporiales</taxon>
        <taxon>Cladosporiaceae</taxon>
        <taxon>Cladosporium</taxon>
    </lineage>
</organism>
<dbReference type="GeneID" id="96006431"/>
<proteinExistence type="predicted"/>
<accession>A0AB34KLB4</accession>
<sequence>MKSTSTLVIVARNCHLLAEKTLTRTLSSVSAHAGITKQLPLACKDYHRRTSMKLMNVLIIVGYNFTLLGKATKYDCPRRHRKQLPLAREDHNSRTLMKSMTAVVIVSRNCHLLAKTMT</sequence>
<comment type="caution">
    <text evidence="1">The sequence shown here is derived from an EMBL/GenBank/DDBJ whole genome shotgun (WGS) entry which is preliminary data.</text>
</comment>
<dbReference type="Proteomes" id="UP000803884">
    <property type="component" value="Unassembled WGS sequence"/>
</dbReference>
<reference evidence="1 2" key="1">
    <citation type="journal article" date="2020" name="Microbiol. Resour. Announc.">
        <title>Draft Genome Sequence of a Cladosporium Species Isolated from the Mesophotic Ascidian Didemnum maculosum.</title>
        <authorList>
            <person name="Gioti A."/>
            <person name="Siaperas R."/>
            <person name="Nikolaivits E."/>
            <person name="Le Goff G."/>
            <person name="Ouazzani J."/>
            <person name="Kotoulas G."/>
            <person name="Topakas E."/>
        </authorList>
    </citation>
    <scope>NUCLEOTIDE SEQUENCE [LARGE SCALE GENOMIC DNA]</scope>
    <source>
        <strain evidence="1 2">TM138-S3</strain>
    </source>
</reference>
<protein>
    <submittedName>
        <fullName evidence="1">Uncharacterized protein</fullName>
    </submittedName>
</protein>
<evidence type="ECO:0000313" key="2">
    <source>
        <dbReference type="Proteomes" id="UP000803884"/>
    </source>
</evidence>
<dbReference type="AlphaFoldDB" id="A0AB34KLB4"/>
<gene>
    <name evidence="1" type="ORF">WHR41_04987</name>
</gene>
<name>A0AB34KLB4_9PEZI</name>
<keyword evidence="2" id="KW-1185">Reference proteome</keyword>